<dbReference type="EMBL" id="BGZK01001960">
    <property type="protein sequence ID" value="GBP88817.1"/>
    <property type="molecule type" value="Genomic_DNA"/>
</dbReference>
<dbReference type="OrthoDB" id="8123886at2759"/>
<reference evidence="2 3" key="1">
    <citation type="journal article" date="2019" name="Commun. Biol.">
        <title>The bagworm genome reveals a unique fibroin gene that provides high tensile strength.</title>
        <authorList>
            <person name="Kono N."/>
            <person name="Nakamura H."/>
            <person name="Ohtoshi R."/>
            <person name="Tomita M."/>
            <person name="Numata K."/>
            <person name="Arakawa K."/>
        </authorList>
    </citation>
    <scope>NUCLEOTIDE SEQUENCE [LARGE SCALE GENOMIC DNA]</scope>
</reference>
<keyword evidence="3" id="KW-1185">Reference proteome</keyword>
<evidence type="ECO:0000313" key="2">
    <source>
        <dbReference type="EMBL" id="GBP88817.1"/>
    </source>
</evidence>
<dbReference type="Proteomes" id="UP000299102">
    <property type="component" value="Unassembled WGS sequence"/>
</dbReference>
<accession>A0A4C1ZQB2</accession>
<protein>
    <submittedName>
        <fullName evidence="2">Uncharacterized protein</fullName>
    </submittedName>
</protein>
<dbReference type="AlphaFoldDB" id="A0A4C1ZQB2"/>
<evidence type="ECO:0000256" key="1">
    <source>
        <dbReference type="SAM" id="MobiDB-lite"/>
    </source>
</evidence>
<comment type="caution">
    <text evidence="2">The sequence shown here is derived from an EMBL/GenBank/DDBJ whole genome shotgun (WGS) entry which is preliminary data.</text>
</comment>
<feature type="compositionally biased region" description="Low complexity" evidence="1">
    <location>
        <begin position="1"/>
        <end position="13"/>
    </location>
</feature>
<gene>
    <name evidence="2" type="ORF">EVAR_57935_1</name>
</gene>
<proteinExistence type="predicted"/>
<name>A0A4C1ZQB2_EUMVA</name>
<organism evidence="2 3">
    <name type="scientific">Eumeta variegata</name>
    <name type="common">Bagworm moth</name>
    <name type="synonym">Eumeta japonica</name>
    <dbReference type="NCBI Taxonomy" id="151549"/>
    <lineage>
        <taxon>Eukaryota</taxon>
        <taxon>Metazoa</taxon>
        <taxon>Ecdysozoa</taxon>
        <taxon>Arthropoda</taxon>
        <taxon>Hexapoda</taxon>
        <taxon>Insecta</taxon>
        <taxon>Pterygota</taxon>
        <taxon>Neoptera</taxon>
        <taxon>Endopterygota</taxon>
        <taxon>Lepidoptera</taxon>
        <taxon>Glossata</taxon>
        <taxon>Ditrysia</taxon>
        <taxon>Tineoidea</taxon>
        <taxon>Psychidae</taxon>
        <taxon>Oiketicinae</taxon>
        <taxon>Eumeta</taxon>
    </lineage>
</organism>
<evidence type="ECO:0000313" key="3">
    <source>
        <dbReference type="Proteomes" id="UP000299102"/>
    </source>
</evidence>
<feature type="region of interest" description="Disordered" evidence="1">
    <location>
        <begin position="1"/>
        <end position="34"/>
    </location>
</feature>
<sequence>MTPTPTTDCPLLPRRQLSNPSLRRNHTEDENASSNFSAQGANFIQISADCTRLDQSLKAVRTADDGIKGHALMFEDFQESQQISWTNVSNFIPRHRRSVKVKCVIRSIPTFLKILRDLRALLALGDAVILFGDFNCKIPDGAVP</sequence>